<protein>
    <recommendedName>
        <fullName evidence="5">Peptidase C14 caspase domain-containing protein</fullName>
    </recommendedName>
</protein>
<evidence type="ECO:0000256" key="2">
    <source>
        <dbReference type="ARBA" id="ARBA00022703"/>
    </source>
</evidence>
<reference evidence="6 7" key="1">
    <citation type="submission" date="2020-01" db="EMBL/GenBank/DDBJ databases">
        <title>Identification and distribution of gene clusters putatively required for synthesis of sphingolipid metabolism inhibitors in phylogenetically diverse species of the filamentous fungus Fusarium.</title>
        <authorList>
            <person name="Kim H.-S."/>
            <person name="Busman M."/>
            <person name="Brown D.W."/>
            <person name="Divon H."/>
            <person name="Uhlig S."/>
            <person name="Proctor R.H."/>
        </authorList>
    </citation>
    <scope>NUCLEOTIDE SEQUENCE [LARGE SCALE GENOMIC DNA]</scope>
    <source>
        <strain evidence="6 7">NRRL 20459</strain>
    </source>
</reference>
<comment type="caution">
    <text evidence="6">The sequence shown here is derived from an EMBL/GenBank/DDBJ whole genome shotgun (WGS) entry which is preliminary data.</text>
</comment>
<evidence type="ECO:0000259" key="5">
    <source>
        <dbReference type="Pfam" id="PF00656"/>
    </source>
</evidence>
<dbReference type="EMBL" id="JAADYS010001193">
    <property type="protein sequence ID" value="KAF4464401.1"/>
    <property type="molecule type" value="Genomic_DNA"/>
</dbReference>
<dbReference type="InterPro" id="IPR050452">
    <property type="entry name" value="Metacaspase"/>
</dbReference>
<dbReference type="PANTHER" id="PTHR48104">
    <property type="entry name" value="METACASPASE-4"/>
    <property type="match status" value="1"/>
</dbReference>
<evidence type="ECO:0000256" key="1">
    <source>
        <dbReference type="ARBA" id="ARBA00009005"/>
    </source>
</evidence>
<keyword evidence="3" id="KW-0378">Hydrolase</keyword>
<name>A0A8H4PCK9_9HYPO</name>
<gene>
    <name evidence="6" type="ORF">FALBO_8763</name>
</gene>
<evidence type="ECO:0000256" key="3">
    <source>
        <dbReference type="ARBA" id="ARBA00022807"/>
    </source>
</evidence>
<keyword evidence="3" id="KW-0645">Protease</keyword>
<dbReference type="OrthoDB" id="3223806at2759"/>
<organism evidence="6 7">
    <name type="scientific">Fusarium albosuccineum</name>
    <dbReference type="NCBI Taxonomy" id="1237068"/>
    <lineage>
        <taxon>Eukaryota</taxon>
        <taxon>Fungi</taxon>
        <taxon>Dikarya</taxon>
        <taxon>Ascomycota</taxon>
        <taxon>Pezizomycotina</taxon>
        <taxon>Sordariomycetes</taxon>
        <taxon>Hypocreomycetidae</taxon>
        <taxon>Hypocreales</taxon>
        <taxon>Nectriaceae</taxon>
        <taxon>Fusarium</taxon>
        <taxon>Fusarium decemcellulare species complex</taxon>
    </lineage>
</organism>
<proteinExistence type="inferred from homology"/>
<dbReference type="GO" id="GO:0005737">
    <property type="term" value="C:cytoplasm"/>
    <property type="evidence" value="ECO:0007669"/>
    <property type="project" value="TreeGrafter"/>
</dbReference>
<keyword evidence="7" id="KW-1185">Reference proteome</keyword>
<dbReference type="Pfam" id="PF00656">
    <property type="entry name" value="Peptidase_C14"/>
    <property type="match status" value="1"/>
</dbReference>
<dbReference type="Proteomes" id="UP000554235">
    <property type="component" value="Unassembled WGS sequence"/>
</dbReference>
<dbReference type="GO" id="GO:0006508">
    <property type="term" value="P:proteolysis"/>
    <property type="evidence" value="ECO:0007669"/>
    <property type="project" value="InterPro"/>
</dbReference>
<keyword evidence="2" id="KW-0053">Apoptosis</keyword>
<dbReference type="GO" id="GO:0006915">
    <property type="term" value="P:apoptotic process"/>
    <property type="evidence" value="ECO:0007669"/>
    <property type="project" value="UniProtKB-KW"/>
</dbReference>
<evidence type="ECO:0000256" key="4">
    <source>
        <dbReference type="ARBA" id="ARBA00023145"/>
    </source>
</evidence>
<keyword evidence="3" id="KW-0788">Thiol protease</keyword>
<dbReference type="InterPro" id="IPR011600">
    <property type="entry name" value="Pept_C14_caspase"/>
</dbReference>
<dbReference type="InterPro" id="IPR029030">
    <property type="entry name" value="Caspase-like_dom_sf"/>
</dbReference>
<dbReference type="SUPFAM" id="SSF52129">
    <property type="entry name" value="Caspase-like"/>
    <property type="match status" value="1"/>
</dbReference>
<dbReference type="AlphaFoldDB" id="A0A8H4PCK9"/>
<evidence type="ECO:0000313" key="6">
    <source>
        <dbReference type="EMBL" id="KAF4464401.1"/>
    </source>
</evidence>
<accession>A0A8H4PCK9</accession>
<dbReference type="Gene3D" id="3.40.50.1460">
    <property type="match status" value="1"/>
</dbReference>
<feature type="domain" description="Peptidase C14 caspase" evidence="5">
    <location>
        <begin position="11"/>
        <end position="300"/>
    </location>
</feature>
<comment type="similarity">
    <text evidence="1">Belongs to the peptidase C14B family.</text>
</comment>
<dbReference type="GO" id="GO:0004197">
    <property type="term" value="F:cysteine-type endopeptidase activity"/>
    <property type="evidence" value="ECO:0007669"/>
    <property type="project" value="InterPro"/>
</dbReference>
<keyword evidence="4" id="KW-0865">Zymogen</keyword>
<evidence type="ECO:0000313" key="7">
    <source>
        <dbReference type="Proteomes" id="UP000554235"/>
    </source>
</evidence>
<sequence>MATKTSSGRKIALLAGVNEYLNGTKQDSYGTRKDEEGNPVSVDNLQGCENDVLNVKTILGGKFGITDPTIMISTSSVNAPSYELPTYRNIERAFDKVTEMAQKGDLFFFHFSGHGARLNTNRKPPTGRTKDPSLLPMDFCQGQPAIRGWVLNQWLQKLYHKGVQVVVSLDSCYSGGAWRTEGKKRTMGENWKAPVNLPVDEQQALNAGHVVSTDRNSVPVDSWGINPYNFTLMAACKPDQPAQECVQDDGKIHGVFTNALVSNLRSDSRLRTYRTVCAAISATLSLRANNITQTPEVHGHDRLQFFGMTEPCCPMLVHVRVEANFVRIPEGKIHGVNRGTEYTRLSKPTGHKLVVEEVEDTHCLIRIPEKVRSVWNTGDELYRSRLSTSHPFRVLVDPGLPSAFTSPLLKTLKEHIQGSVEVITASSHTDRSAAAIELRHTNGKIEFLKLHSRKDAHETVETVPGLVLPCTNDQEYEQLVAPSASAIVHLFRHQQILGLRELTSKTKAPFTVQLMDEARSRELSKGQSVLSHTKIRLVFTNLSNETLYFTVLSFGPGHHVKQLYPSSEHSRRVSSNASNRDCYFQLALPKELQNGSYKDMLRTVVTESSDISLKNLELPDIWSKEQKFHSTGGPIRDSQLIQDLKWWIDDFEVLTEDRPGPWRK</sequence>
<dbReference type="PANTHER" id="PTHR48104:SF30">
    <property type="entry name" value="METACASPASE-1"/>
    <property type="match status" value="1"/>
</dbReference>